<proteinExistence type="predicted"/>
<keyword evidence="2" id="KW-1185">Reference proteome</keyword>
<dbReference type="Proteomes" id="UP001212498">
    <property type="component" value="Unassembled WGS sequence"/>
</dbReference>
<dbReference type="RefSeq" id="WP_222709238.1">
    <property type="nucleotide sequence ID" value="NZ_BAABFD010000026.1"/>
</dbReference>
<dbReference type="EMBL" id="JAPNUD010000195">
    <property type="protein sequence ID" value="MDA0646429.1"/>
    <property type="molecule type" value="Genomic_DNA"/>
</dbReference>
<evidence type="ECO:0000313" key="2">
    <source>
        <dbReference type="Proteomes" id="UP001212498"/>
    </source>
</evidence>
<accession>A0ABT4TAZ0</accession>
<comment type="caution">
    <text evidence="1">The sequence shown here is derived from an EMBL/GenBank/DDBJ whole genome shotgun (WGS) entry which is preliminary data.</text>
</comment>
<dbReference type="Gene3D" id="1.25.40.10">
    <property type="entry name" value="Tetratricopeptide repeat domain"/>
    <property type="match status" value="1"/>
</dbReference>
<protein>
    <submittedName>
        <fullName evidence="1">Tetratricopeptide repeat protein</fullName>
    </submittedName>
</protein>
<dbReference type="InterPro" id="IPR011990">
    <property type="entry name" value="TPR-like_helical_dom_sf"/>
</dbReference>
<sequence length="476" mass="51304">MTVITRALRAELLRTANDIRQRGQRAGWVVERIAGAICDELPQLLPLEAWRLAYGWSRPQTIAGIQALFEDENLVAPPVNSSMLCRWEHGVHPPGPEYGPMLCRLYGVTPETLGLPRSSAAIPPRRPGAGYRASHWRRPMTEDQYAALSALRESVELALEVDGPAGGPAARQALQAAVEYYALRYSAFPPAVLATEVHRTRALVGPMLRRPQADADRIELRRLAAWLSALVGNTAFHTADHAAASIHFGTAARLGTAVGDHDLICWTLGAQSMTACSQGKPQQAVELAAEALEYARTPLRRAQIIAWGLLRATAALGPSHRSEAERMMAAAQNEMAADPHGDQPGRFGFDAAELLLHLAESALLIGAQDQAVTHAQASQQHSRHGGAGWAAALIVQARAEAARRQYSYATALAGQVLDAVPAQSLRNTTRVRLRALDQKLLSVGDAGIETRDLHDRIAALPALTTVGHLSDEPNGQ</sequence>
<name>A0ABT4TAZ0_9ACTN</name>
<evidence type="ECO:0000313" key="1">
    <source>
        <dbReference type="EMBL" id="MDA0646429.1"/>
    </source>
</evidence>
<organism evidence="1 2">
    <name type="scientific">Nonomuraea ferruginea</name>
    <dbReference type="NCBI Taxonomy" id="46174"/>
    <lineage>
        <taxon>Bacteria</taxon>
        <taxon>Bacillati</taxon>
        <taxon>Actinomycetota</taxon>
        <taxon>Actinomycetes</taxon>
        <taxon>Streptosporangiales</taxon>
        <taxon>Streptosporangiaceae</taxon>
        <taxon>Nonomuraea</taxon>
    </lineage>
</organism>
<gene>
    <name evidence="1" type="ORF">OUY24_37870</name>
</gene>
<reference evidence="1 2" key="1">
    <citation type="submission" date="2022-11" db="EMBL/GenBank/DDBJ databases">
        <title>Nonomuraea corallina sp. nov., a new species of the genus Nonomuraea isolated from sea side sediment in Thai sea.</title>
        <authorList>
            <person name="Ngamcharungchit C."/>
            <person name="Matsumoto A."/>
            <person name="Suriyachadkun C."/>
            <person name="Panbangred W."/>
            <person name="Inahashi Y."/>
            <person name="Intra B."/>
        </authorList>
    </citation>
    <scope>NUCLEOTIDE SEQUENCE [LARGE SCALE GENOMIC DNA]</scope>
    <source>
        <strain evidence="1 2">DSM 43553</strain>
    </source>
</reference>